<keyword evidence="8" id="KW-1185">Reference proteome</keyword>
<protein>
    <submittedName>
        <fullName evidence="7">TP901 family phage tail tape measure protein</fullName>
    </submittedName>
</protein>
<evidence type="ECO:0000256" key="4">
    <source>
        <dbReference type="ARBA" id="ARBA00022807"/>
    </source>
</evidence>
<dbReference type="NCBIfam" id="TIGR01760">
    <property type="entry name" value="tape_meas_TP901"/>
    <property type="match status" value="1"/>
</dbReference>
<feature type="coiled-coil region" evidence="5">
    <location>
        <begin position="2060"/>
        <end position="2172"/>
    </location>
</feature>
<keyword evidence="5" id="KW-0175">Coiled coil</keyword>
<evidence type="ECO:0000256" key="5">
    <source>
        <dbReference type="SAM" id="Coils"/>
    </source>
</evidence>
<gene>
    <name evidence="7" type="ORF">J2W98_003613</name>
</gene>
<dbReference type="PANTHER" id="PTHR23159:SF31">
    <property type="entry name" value="CENTROSOME-ASSOCIATED PROTEIN CEP250 ISOFORM X1"/>
    <property type="match status" value="1"/>
</dbReference>
<dbReference type="Pfam" id="PF01464">
    <property type="entry name" value="SLT"/>
    <property type="match status" value="1"/>
</dbReference>
<dbReference type="InterPro" id="IPR038765">
    <property type="entry name" value="Papain-like_cys_pep_sf"/>
</dbReference>
<dbReference type="SUPFAM" id="SSF53955">
    <property type="entry name" value="Lysozyme-like"/>
    <property type="match status" value="1"/>
</dbReference>
<keyword evidence="3" id="KW-0378">Hydrolase</keyword>
<dbReference type="PANTHER" id="PTHR23159">
    <property type="entry name" value="CENTROSOMAL PROTEIN 2"/>
    <property type="match status" value="1"/>
</dbReference>
<dbReference type="SUPFAM" id="SSF54001">
    <property type="entry name" value="Cysteine proteinases"/>
    <property type="match status" value="1"/>
</dbReference>
<proteinExistence type="inferred from homology"/>
<feature type="domain" description="NlpC/P60" evidence="6">
    <location>
        <begin position="1459"/>
        <end position="1594"/>
    </location>
</feature>
<dbReference type="PROSITE" id="PS51935">
    <property type="entry name" value="NLPC_P60"/>
    <property type="match status" value="1"/>
</dbReference>
<comment type="caution">
    <text evidence="7">The sequence shown here is derived from an EMBL/GenBank/DDBJ whole genome shotgun (WGS) entry which is preliminary data.</text>
</comment>
<feature type="coiled-coil region" evidence="5">
    <location>
        <begin position="112"/>
        <end position="149"/>
    </location>
</feature>
<dbReference type="Gene3D" id="1.10.530.10">
    <property type="match status" value="1"/>
</dbReference>
<feature type="coiled-coil region" evidence="5">
    <location>
        <begin position="1897"/>
        <end position="1987"/>
    </location>
</feature>
<evidence type="ECO:0000259" key="6">
    <source>
        <dbReference type="PROSITE" id="PS51935"/>
    </source>
</evidence>
<keyword evidence="4" id="KW-0788">Thiol protease</keyword>
<evidence type="ECO:0000256" key="1">
    <source>
        <dbReference type="ARBA" id="ARBA00007074"/>
    </source>
</evidence>
<dbReference type="EMBL" id="JAVDUG010000004">
    <property type="protein sequence ID" value="MDR6779333.1"/>
    <property type="molecule type" value="Genomic_DNA"/>
</dbReference>
<dbReference type="RefSeq" id="WP_310168651.1">
    <property type="nucleotide sequence ID" value="NZ_JAVDUG010000004.1"/>
</dbReference>
<dbReference type="InterPro" id="IPR010090">
    <property type="entry name" value="Phage_tape_meas"/>
</dbReference>
<dbReference type="Proteomes" id="UP001266807">
    <property type="component" value="Unassembled WGS sequence"/>
</dbReference>
<feature type="coiled-coil region" evidence="5">
    <location>
        <begin position="1381"/>
        <end position="1418"/>
    </location>
</feature>
<dbReference type="InterPro" id="IPR008258">
    <property type="entry name" value="Transglycosylase_SLT_dom_1"/>
</dbReference>
<reference evidence="7 8" key="1">
    <citation type="submission" date="2023-07" db="EMBL/GenBank/DDBJ databases">
        <title>Sorghum-associated microbial communities from plants grown in Nebraska, USA.</title>
        <authorList>
            <person name="Schachtman D."/>
        </authorList>
    </citation>
    <scope>NUCLEOTIDE SEQUENCE [LARGE SCALE GENOMIC DNA]</scope>
    <source>
        <strain evidence="7 8">BE143</strain>
    </source>
</reference>
<evidence type="ECO:0000256" key="3">
    <source>
        <dbReference type="ARBA" id="ARBA00022801"/>
    </source>
</evidence>
<dbReference type="InterPro" id="IPR023346">
    <property type="entry name" value="Lysozyme-like_dom_sf"/>
</dbReference>
<sequence>MNDSLKILITAGLNMGASIKSVNESLKILSKHPSLQKLDLKINVDQSFVKSIQGFIDATKKLNVSLEQQNRVVKETQDVYKNLDGTVKQVTQQVLKNGEVIEKTKTVHDANKNAVNAESKSLQDQIRTLKQLEKELEGYTLAKTRANKNKLGETNSTTNTYKNDSGQQISVKLDQQGNIKNYSEINEILKQQQAALKSAETMDRAHYDALKSNKQRIEAMDKLHYQALQRNREIDRRSQEQSLKAAESLDRAHYQALKSNSERQIAQEKQHALALQQNTKRDQQYAQSVANTQQKINDARSKFSGNAQAQNSLTELENKLKSIRNIGDFKSPLGNLNNDLKRTVQGFNEASKSSETFGSSIQGILKSMIMWSAVTAAIYAPINAFKEGIQHIYELDKAMTDLKKVTDETNEMYQQVILNSSKTANEIGGLTLDVINSTTEWARLGYTIQQSQQLAKQTLVYQNVGDISNAQEASKQLISSIKGFGIEVDNEGKNIQHVVDVYNEVGNKFAISTEGIGQAVQRSASSLSSAGNTIEQSVALITAANSTVQDPAKVGNALKTLSMRLRGVGEDGEAIDGLVPKLEKKFQSLGLTLKKDDKTFKSTYEIFDDLSKIWKNLSDIQQADVLELVAGKMQGNIAASMISNWKDAQASLEAGINSFGSASKENETYLASLEGRIHTFTNAASAFWEHSISASFLKGVVDLGTTLINVLGKVSSTIGFLPTVVGAATLAFMLFSKTGLTPLYTLLTTIPLKLNLFKLELRSLIATNGLASASLKILGTSFAALGRTIAPLAIITGVTWALTELFSWITKSNEAAREARTINYDTVNSYREQKKSIEDLSQEMSTLQEAESNQTINTDQKKRLLEIQVMLVEQYGVAANKINAEGKAYTDSVDAINTRTEALQKQIEAENSLNRSKLAGQDNESTTKIKDSKEEVDEYQKKIDTTKKQIELLKKDLESGKLSPDTKINTSDILKKYGDLATSDSIFGKDLDQLQYSAKGLLEQYNRTDAELQGKMSESNGKLYEALSGRIKVLQDSTTQYISELTDKGKTVSDSQRAFVQEMVKSIAGNSSSLNVQENQIRQVVDSLNNSNIEGLIQKYQKLSDAFKLDPSTQNNNEILKVRNDISALLETVTNGVPMFGDYKESVMAMFPAFSMADVAAQQFAKTSGQIESLQKSLQSAYKDTSSEIKDLNKVMADISKGNALNADQVAELIVKYPSLAGHIKKVADGWTIEKSAIQALQKAKITETKYTLEQEKTKTTQLLQATLNRLKIYDIEVNALDKIANKQKAIDELNSKKIPTSDGMNVKAPSILPGLNPIMDGYLPKLAQEHNKLIDDTKSQVETVSDLYKQLNDLGKLFDDPNYGVSTESKKKNDQYNDSMSQTNEILTETQKKLKAVEAAQDALNSKKSRLKKGSEEYGKALKEEIKLLEKQAALLTEGIKDPSKLVSTKVTTTTKGGTGLDSMISEALSLSSSKTFKYSQAAKSNVSYDQFTATAVSDCSLFVQQMFKEFLDIKLPRTTQEQVKQGQAVTNKKDLQKGDLVFFNTVKGKANSHVGVYMGDGNFMQMGNSGLKQGNLNDKYWADKYSGARRIPGANAIPEVQPPSTSTSTKVTGKNADLINKYAGANGVDPALIKAIIQQESSNGANGIKNVMQVSSLGKNTSVESSIKTGTSMFAKYLNQTGNVDVALAMYNMGPGILDYFNKNGGYSVENMKKFSAMQKSKTGSKVYGDVNYVGNVLRYYDGDTSSVSGGKTKNKYTLPSASDMDKAQADAREQRTTTYDNIYKARIDYIDNYVTISQNKLDALDADIAKSQGRQAKYDQVSANWRKEESSQIKSLTAQQKELVAQNINLDNLVKQNKITSGEFDKQKASNSSKWWEIEQQKQEKYYAVIVSNLDEYEKKIDAAADKIALSKARMESLDENSKEYQKELVTQIGLINEQRVATEKEILAVERQLKNEKLSLQNKEELSKRLQDLTLKNLEYNNAIYSIKSDAADKIIEAYKKMVEKQKDIALKAIDKQKDAEDKRHEQVVSNLDDEEKRFEDMINARLKALGRNNEADDYETELKKKLDERQKLQDRFNKELLDNSFEAKARRKDLQEQIDAKNEEIDKFKLDRERELRQENLQDQLEDRKKYLDKSKDAEDKTHDAITDNIEREKELTEQKYDDILEDEQRYYKMKQNLMSDDKSKVKSVIDELKGEYSNFFTFLQDQSLETSKQLQNMLDSISMDQSKLDDFLNLDSGIGNGSSVGIGDGNSTGNGKDNSNQKADWSKYLSNKQQAENISKQVVQLQREKKPDANKIKSLQAQFQSLKQQNDDMRSKWGFPDGSYDYLKGIKPFSAKTGGKTPDNMGGKGMFLLAHEKELVLNQNDTSNMLKLVDITRGIIDKIKGGFDFAKVSPISNSNKSDTTTITNYLNIDMSSSGNAQTDRKSIKTLIEGFERNGVTLRVT</sequence>
<dbReference type="Pfam" id="PF00877">
    <property type="entry name" value="NLPC_P60"/>
    <property type="match status" value="1"/>
</dbReference>
<feature type="coiled-coil region" evidence="5">
    <location>
        <begin position="929"/>
        <end position="956"/>
    </location>
</feature>
<evidence type="ECO:0000256" key="2">
    <source>
        <dbReference type="ARBA" id="ARBA00022670"/>
    </source>
</evidence>
<feature type="coiled-coil region" evidence="5">
    <location>
        <begin position="1829"/>
        <end position="1859"/>
    </location>
</feature>
<accession>A0ABU1QI64</accession>
<evidence type="ECO:0000313" key="8">
    <source>
        <dbReference type="Proteomes" id="UP001266807"/>
    </source>
</evidence>
<dbReference type="Pfam" id="PF10145">
    <property type="entry name" value="PhageMin_Tail"/>
    <property type="match status" value="1"/>
</dbReference>
<organism evidence="7 8">
    <name type="scientific">Paenibacillus peoriae</name>
    <dbReference type="NCBI Taxonomy" id="59893"/>
    <lineage>
        <taxon>Bacteria</taxon>
        <taxon>Bacillati</taxon>
        <taxon>Bacillota</taxon>
        <taxon>Bacilli</taxon>
        <taxon>Bacillales</taxon>
        <taxon>Paenibacillaceae</taxon>
        <taxon>Paenibacillus</taxon>
    </lineage>
</organism>
<dbReference type="InterPro" id="IPR000064">
    <property type="entry name" value="NLP_P60_dom"/>
</dbReference>
<name>A0ABU1QI64_9BACL</name>
<dbReference type="Gene3D" id="3.90.1720.10">
    <property type="entry name" value="endopeptidase domain like (from Nostoc punctiforme)"/>
    <property type="match status" value="1"/>
</dbReference>
<comment type="similarity">
    <text evidence="1">Belongs to the peptidase C40 family.</text>
</comment>
<evidence type="ECO:0000313" key="7">
    <source>
        <dbReference type="EMBL" id="MDR6779333.1"/>
    </source>
</evidence>
<keyword evidence="2" id="KW-0645">Protease</keyword>